<reference evidence="1 2" key="1">
    <citation type="submission" date="2014-02" db="EMBL/GenBank/DDBJ databases">
        <authorList>
            <person name="Cornely K.A."/>
            <person name="Jancevski A.V."/>
            <person name="Rogers S.R."/>
            <person name="Scola S.E."/>
            <person name="Pinches R.S."/>
            <person name="Perri C.M."/>
            <person name="Brown M.S."/>
            <person name="Cavedon W.D."/>
            <person name="Dubois H.M."/>
            <person name="Fernando M.A."/>
            <person name="Austriaco N."/>
            <person name="Bradley K.W."/>
            <person name="Clarke D.Q."/>
            <person name="Lewis M.F."/>
            <person name="Barker L.P."/>
            <person name="Bailey C."/>
            <person name="Asai D.J."/>
            <person name="Garber M.L."/>
            <person name="Bowman C.A."/>
            <person name="Russell D.A."/>
            <person name="Pope W.H."/>
            <person name="Jacobs-Sera D."/>
            <person name="Hendrix R.W."/>
            <person name="Hatfull G.F."/>
        </authorList>
    </citation>
    <scope>NUCLEOTIDE SEQUENCE [LARGE SCALE GENOMIC DNA]</scope>
</reference>
<dbReference type="GeneID" id="19488099"/>
<sequence>MGAPDTLSVQCPGCAAPVECTITTEPVAPEPGDTHAKIRVRAVDLRERFRAHLVECTRTPEAVLAVAYGG</sequence>
<dbReference type="RefSeq" id="YP_009032396.1">
    <property type="nucleotide sequence ID" value="NC_024147.1"/>
</dbReference>
<protein>
    <submittedName>
        <fullName evidence="1">Uncharacterized protein</fullName>
    </submittedName>
</protein>
<name>A0A023W5I5_9CAUD</name>
<accession>A0A023W5I5</accession>
<gene>
    <name evidence="1" type="primary">2</name>
    <name evidence="1" type="ORF">PBI_ZOEJ_2</name>
</gene>
<dbReference type="EMBL" id="KJ510412">
    <property type="protein sequence ID" value="AHY26826.1"/>
    <property type="molecule type" value="Genomic_DNA"/>
</dbReference>
<organism evidence="1 2">
    <name type="scientific">Mycobacterium phage ZoeJ</name>
    <dbReference type="NCBI Taxonomy" id="1486427"/>
    <lineage>
        <taxon>Viruses</taxon>
        <taxon>Duplodnaviria</taxon>
        <taxon>Heunggongvirae</taxon>
        <taxon>Uroviricota</taxon>
        <taxon>Caudoviricetes</taxon>
        <taxon>Weiservirinae</taxon>
        <taxon>Timquatrovirus</taxon>
        <taxon>Timquatrovirus zoeJ</taxon>
    </lineage>
</organism>
<evidence type="ECO:0000313" key="1">
    <source>
        <dbReference type="EMBL" id="AHY26826.1"/>
    </source>
</evidence>
<dbReference type="Proteomes" id="UP000024442">
    <property type="component" value="Segment"/>
</dbReference>
<keyword evidence="2" id="KW-1185">Reference proteome</keyword>
<evidence type="ECO:0000313" key="2">
    <source>
        <dbReference type="Proteomes" id="UP000024442"/>
    </source>
</evidence>
<dbReference type="OrthoDB" id="24110at10239"/>
<dbReference type="KEGG" id="vg:19488099"/>
<proteinExistence type="predicted"/>